<keyword evidence="1" id="KW-0812">Transmembrane</keyword>
<sequence length="548" mass="57527">MSASHPSPSRAPEAGRAARARAAGSATGVELLERGLFALLLALAAAPLLLPTVGLLDYPEHLLQLTLAGHLGEPAFGGGALYRAHLASPYGGMVLLGRPLAAAFGEDAALRLLVFAGIAGFALAARHLLGALGRDRGLALLAVPLGWSWCAWMGFVPFLLCLPVVLLCGAEAWRVALRPAVRWTHLLPLAALALLAFAFHPFALPLAALLAAVLPLAAGRPRRAVAAGLALAPTLAAALAWLVTRPRGLHPEPLPLFWWTVSSRFEWLCAYLNGLGPEELRPKLFAGAAALVLAGAALASRYEASPRGRRACAIAALALFLAMFAVPQQAMDAWGLPGRLPPLAAAFALGLSRLPRRPGRRALALAALAAVSAADLAGVHAQLAAFSREATPGRLLAASLPPGTDLQVVFRLTSRHLPQSVYRHFGAYHVAAAGGSTNGGFLEMPHQPVRLASGRALPPPALADHVLLQAEDDTCPVPPPLAGELVGAAPPLWLFRGRLPDAGWRLVLAGGAPRSRCRLEEALNGPSPWCRDDPYDDDAWWAWPPSPR</sequence>
<feature type="transmembrane region" description="Helical" evidence="1">
    <location>
        <begin position="36"/>
        <end position="56"/>
    </location>
</feature>
<keyword evidence="1" id="KW-1133">Transmembrane helix</keyword>
<protein>
    <recommendedName>
        <fullName evidence="4">Transmembrane protein</fullName>
    </recommendedName>
</protein>
<evidence type="ECO:0000256" key="1">
    <source>
        <dbReference type="SAM" id="Phobius"/>
    </source>
</evidence>
<proteinExistence type="predicted"/>
<reference evidence="3" key="1">
    <citation type="journal article" date="2022" name="Int. J. Syst. Evol. Microbiol.">
        <title>Anaeromyxobacter oryzae sp. nov., Anaeromyxobacter diazotrophicus sp. nov. and Anaeromyxobacter paludicola sp. nov., isolated from paddy soils.</title>
        <authorList>
            <person name="Itoh H."/>
            <person name="Xu Z."/>
            <person name="Mise K."/>
            <person name="Masuda Y."/>
            <person name="Ushijima N."/>
            <person name="Hayakawa C."/>
            <person name="Shiratori Y."/>
            <person name="Senoo K."/>
        </authorList>
    </citation>
    <scope>NUCLEOTIDE SEQUENCE [LARGE SCALE GENOMIC DNA]</scope>
    <source>
        <strain evidence="3">Red630</strain>
    </source>
</reference>
<evidence type="ECO:0000313" key="3">
    <source>
        <dbReference type="Proteomes" id="UP001162734"/>
    </source>
</evidence>
<evidence type="ECO:0008006" key="4">
    <source>
        <dbReference type="Google" id="ProtNLM"/>
    </source>
</evidence>
<dbReference type="RefSeq" id="WP_248341856.1">
    <property type="nucleotide sequence ID" value="NZ_AP025592.1"/>
</dbReference>
<keyword evidence="3" id="KW-1185">Reference proteome</keyword>
<keyword evidence="1" id="KW-0472">Membrane</keyword>
<dbReference type="EMBL" id="AP025592">
    <property type="protein sequence ID" value="BDG09579.1"/>
    <property type="molecule type" value="Genomic_DNA"/>
</dbReference>
<feature type="transmembrane region" description="Helical" evidence="1">
    <location>
        <begin position="146"/>
        <end position="168"/>
    </location>
</feature>
<evidence type="ECO:0000313" key="2">
    <source>
        <dbReference type="EMBL" id="BDG09579.1"/>
    </source>
</evidence>
<dbReference type="Proteomes" id="UP001162734">
    <property type="component" value="Chromosome"/>
</dbReference>
<feature type="transmembrane region" description="Helical" evidence="1">
    <location>
        <begin position="189"/>
        <end position="218"/>
    </location>
</feature>
<feature type="transmembrane region" description="Helical" evidence="1">
    <location>
        <begin position="224"/>
        <end position="244"/>
    </location>
</feature>
<organism evidence="2 3">
    <name type="scientific">Anaeromyxobacter paludicola</name>
    <dbReference type="NCBI Taxonomy" id="2918171"/>
    <lineage>
        <taxon>Bacteria</taxon>
        <taxon>Pseudomonadati</taxon>
        <taxon>Myxococcota</taxon>
        <taxon>Myxococcia</taxon>
        <taxon>Myxococcales</taxon>
        <taxon>Cystobacterineae</taxon>
        <taxon>Anaeromyxobacteraceae</taxon>
        <taxon>Anaeromyxobacter</taxon>
    </lineage>
</organism>
<feature type="transmembrane region" description="Helical" evidence="1">
    <location>
        <begin position="108"/>
        <end position="126"/>
    </location>
</feature>
<feature type="transmembrane region" description="Helical" evidence="1">
    <location>
        <begin position="311"/>
        <end position="327"/>
    </location>
</feature>
<name>A0ABM7XCI0_9BACT</name>
<gene>
    <name evidence="2" type="ORF">AMPC_26920</name>
</gene>
<accession>A0ABM7XCI0</accession>